<gene>
    <name evidence="2" type="ORF">BBW68_02110</name>
</gene>
<feature type="region of interest" description="Disordered" evidence="1">
    <location>
        <begin position="35"/>
        <end position="65"/>
    </location>
</feature>
<reference evidence="2 3" key="1">
    <citation type="submission" date="2016-07" db="EMBL/GenBank/DDBJ databases">
        <authorList>
            <person name="Yuval B."/>
        </authorList>
    </citation>
    <scope>NUCLEOTIDE SEQUENCE [LARGE SCALE GENOMIC DNA]</scope>
    <source>
        <strain evidence="2 3">IL</strain>
    </source>
</reference>
<dbReference type="EMBL" id="MAYS01000446">
    <property type="protein sequence ID" value="OFC61110.1"/>
    <property type="molecule type" value="Genomic_DNA"/>
</dbReference>
<evidence type="ECO:0000256" key="1">
    <source>
        <dbReference type="SAM" id="MobiDB-lite"/>
    </source>
</evidence>
<dbReference type="AlphaFoldDB" id="A0A1E7YX75"/>
<protein>
    <submittedName>
        <fullName evidence="2">Uncharacterized protein</fullName>
    </submittedName>
</protein>
<proteinExistence type="predicted"/>
<dbReference type="Proteomes" id="UP000243534">
    <property type="component" value="Unassembled WGS sequence"/>
</dbReference>
<accession>A0A1E7YX75</accession>
<dbReference type="RefSeq" id="WP_070135551.1">
    <property type="nucleotide sequence ID" value="NZ_MAYS01000446.1"/>
</dbReference>
<organism evidence="2 3">
    <name type="scientific">Candidatus Erwinia dacicola</name>
    <dbReference type="NCBI Taxonomy" id="252393"/>
    <lineage>
        <taxon>Bacteria</taxon>
        <taxon>Pseudomonadati</taxon>
        <taxon>Pseudomonadota</taxon>
        <taxon>Gammaproteobacteria</taxon>
        <taxon>Enterobacterales</taxon>
        <taxon>Erwiniaceae</taxon>
        <taxon>Erwinia</taxon>
    </lineage>
</organism>
<evidence type="ECO:0000313" key="3">
    <source>
        <dbReference type="Proteomes" id="UP000243534"/>
    </source>
</evidence>
<feature type="compositionally biased region" description="Polar residues" evidence="1">
    <location>
        <begin position="44"/>
        <end position="65"/>
    </location>
</feature>
<evidence type="ECO:0000313" key="2">
    <source>
        <dbReference type="EMBL" id="OFC61110.1"/>
    </source>
</evidence>
<comment type="caution">
    <text evidence="2">The sequence shown here is derived from an EMBL/GenBank/DDBJ whole genome shotgun (WGS) entry which is preliminary data.</text>
</comment>
<sequence length="65" mass="7225">MQWPMPKPLPNPLPQQIGYVLLKAGVKSELYDGTLRSDRPCPRSKNNNGQSKVCSNNDTATWILG</sequence>
<name>A0A1E7YX75_9GAMM</name>